<reference evidence="1 2" key="1">
    <citation type="submission" date="2022-12" db="EMBL/GenBank/DDBJ databases">
        <title>Genomic features and morphological characterization of a novel Knufia sp. strain isolated from spacecraft assembly facility.</title>
        <authorList>
            <person name="Teixeira M."/>
            <person name="Chander A.M."/>
            <person name="Stajich J.E."/>
            <person name="Venkateswaran K."/>
        </authorList>
    </citation>
    <scope>NUCLEOTIDE SEQUENCE [LARGE SCALE GENOMIC DNA]</scope>
    <source>
        <strain evidence="1 2">FJI-L2-BK-P2</strain>
    </source>
</reference>
<evidence type="ECO:0000313" key="2">
    <source>
        <dbReference type="Proteomes" id="UP001316803"/>
    </source>
</evidence>
<dbReference type="EMBL" id="JAKLMC020000013">
    <property type="protein sequence ID" value="KAK5952838.1"/>
    <property type="molecule type" value="Genomic_DNA"/>
</dbReference>
<evidence type="ECO:0000313" key="1">
    <source>
        <dbReference type="EMBL" id="KAK5952838.1"/>
    </source>
</evidence>
<keyword evidence="2" id="KW-1185">Reference proteome</keyword>
<gene>
    <name evidence="1" type="ORF">OHC33_005957</name>
</gene>
<proteinExistence type="predicted"/>
<comment type="caution">
    <text evidence="1">The sequence shown here is derived from an EMBL/GenBank/DDBJ whole genome shotgun (WGS) entry which is preliminary data.</text>
</comment>
<organism evidence="1 2">
    <name type="scientific">Knufia fluminis</name>
    <dbReference type="NCBI Taxonomy" id="191047"/>
    <lineage>
        <taxon>Eukaryota</taxon>
        <taxon>Fungi</taxon>
        <taxon>Dikarya</taxon>
        <taxon>Ascomycota</taxon>
        <taxon>Pezizomycotina</taxon>
        <taxon>Eurotiomycetes</taxon>
        <taxon>Chaetothyriomycetidae</taxon>
        <taxon>Chaetothyriales</taxon>
        <taxon>Trichomeriaceae</taxon>
        <taxon>Knufia</taxon>
    </lineage>
</organism>
<protein>
    <submittedName>
        <fullName evidence="1">Uncharacterized protein</fullName>
    </submittedName>
</protein>
<sequence length="431" mass="48552">MADTADLVSTSSLLRLPQEIKDQIWAYAFGNAHVPLYIDGTLDHWHTYNEFPECEACQRNSPSPPTYEEVMASARLSWARAEGLSIDERLTRPYTRYNDHLNPLFTSKEVLRDGIKAFTSTLTLHLKSPEAITLMRRSAPRSLREAASKVVLYTHFDHTNHFLWTMRLFELHEAFPSLKHLDINYHMRPPISYDNLLDAIYLSIPILSLQPPFNKPTYVVTEANRSPTSTHQTAKDAQLIAATSPHPGTTIHTSYRTEETLFEAHFLGRITTTDAIDEHTSVIRSMFTSDQTYISAAQMVVRSNPATIRQSIIASHAPYAYPPGLLDRGFQNASYLPSVQHALLQIARRHEKPWFEKLQRRRVVEIYVEQGGLERGEAERLLERQLREQPEGKGIDEFMEGLMMQGGEGGGVAEAMGFGGQGEGGPGGVGY</sequence>
<dbReference type="AlphaFoldDB" id="A0AAN8EJH7"/>
<dbReference type="Proteomes" id="UP001316803">
    <property type="component" value="Unassembled WGS sequence"/>
</dbReference>
<accession>A0AAN8EJH7</accession>
<name>A0AAN8EJH7_9EURO</name>